<reference evidence="2" key="1">
    <citation type="submission" date="2020-09" db="EMBL/GenBank/DDBJ databases">
        <title>New species isolated from human feces.</title>
        <authorList>
            <person name="Kitahara M."/>
            <person name="Shigeno Y."/>
            <person name="Shime M."/>
            <person name="Matsumoto Y."/>
            <person name="Nakamura S."/>
            <person name="Motooka D."/>
            <person name="Fukuoka S."/>
            <person name="Nishikawa H."/>
            <person name="Benno Y."/>
        </authorList>
    </citation>
    <scope>NUCLEOTIDE SEQUENCE</scope>
    <source>
        <strain evidence="2">MM59</strain>
    </source>
</reference>
<evidence type="ECO:0000313" key="2">
    <source>
        <dbReference type="EMBL" id="BCK83335.1"/>
    </source>
</evidence>
<dbReference type="Gene3D" id="1.10.260.40">
    <property type="entry name" value="lambda repressor-like DNA-binding domains"/>
    <property type="match status" value="1"/>
</dbReference>
<dbReference type="InterPro" id="IPR001387">
    <property type="entry name" value="Cro/C1-type_HTH"/>
</dbReference>
<dbReference type="PROSITE" id="PS50943">
    <property type="entry name" value="HTH_CROC1"/>
    <property type="match status" value="1"/>
</dbReference>
<proteinExistence type="predicted"/>
<keyword evidence="3" id="KW-1185">Reference proteome</keyword>
<evidence type="ECO:0000313" key="3">
    <source>
        <dbReference type="Proteomes" id="UP000679848"/>
    </source>
</evidence>
<dbReference type="RefSeq" id="WP_187032258.1">
    <property type="nucleotide sequence ID" value="NZ_AP023420.1"/>
</dbReference>
<dbReference type="SUPFAM" id="SSF47413">
    <property type="entry name" value="lambda repressor-like DNA-binding domains"/>
    <property type="match status" value="1"/>
</dbReference>
<dbReference type="AlphaFoldDB" id="A0A810Q9P5"/>
<protein>
    <recommendedName>
        <fullName evidence="1">HTH cro/C1-type domain-containing protein</fullName>
    </recommendedName>
</protein>
<dbReference type="Pfam" id="PF01381">
    <property type="entry name" value="HTH_3"/>
    <property type="match status" value="1"/>
</dbReference>
<dbReference type="InterPro" id="IPR010982">
    <property type="entry name" value="Lambda_DNA-bd_dom_sf"/>
</dbReference>
<organism evidence="2 3">
    <name type="scientific">Pusillibacter faecalis</name>
    <dbReference type="NCBI Taxonomy" id="2714358"/>
    <lineage>
        <taxon>Bacteria</taxon>
        <taxon>Bacillati</taxon>
        <taxon>Bacillota</taxon>
        <taxon>Clostridia</taxon>
        <taxon>Eubacteriales</taxon>
        <taxon>Oscillospiraceae</taxon>
        <taxon>Pusillibacter</taxon>
    </lineage>
</organism>
<dbReference type="GO" id="GO:0003677">
    <property type="term" value="F:DNA binding"/>
    <property type="evidence" value="ECO:0007669"/>
    <property type="project" value="InterPro"/>
</dbReference>
<dbReference type="Proteomes" id="UP000679848">
    <property type="component" value="Chromosome"/>
</dbReference>
<feature type="domain" description="HTH cro/C1-type" evidence="1">
    <location>
        <begin position="17"/>
        <end position="76"/>
    </location>
</feature>
<dbReference type="SMART" id="SM00530">
    <property type="entry name" value="HTH_XRE"/>
    <property type="match status" value="1"/>
</dbReference>
<name>A0A810Q9P5_9FIRM</name>
<gene>
    <name evidence="2" type="ORF">MM59RIKEN_06540</name>
</gene>
<sequence length="82" mass="8971">MKINPYGKTLNVAGPQVRAWRTKRDLSQEQLAAKLQLMGYGIGQKAISRMETGDRVIADYELLLLAKALGVSPVQLLGISDT</sequence>
<evidence type="ECO:0000259" key="1">
    <source>
        <dbReference type="PROSITE" id="PS50943"/>
    </source>
</evidence>
<dbReference type="EMBL" id="AP023420">
    <property type="protein sequence ID" value="BCK83335.1"/>
    <property type="molecule type" value="Genomic_DNA"/>
</dbReference>
<dbReference type="CDD" id="cd00093">
    <property type="entry name" value="HTH_XRE"/>
    <property type="match status" value="1"/>
</dbReference>
<accession>A0A810Q9P5</accession>
<dbReference type="KEGG" id="pfaa:MM59RIKEN_06540"/>